<reference evidence="2" key="1">
    <citation type="submission" date="2020-06" db="EMBL/GenBank/DDBJ databases">
        <title>Legume-microbial interactions unlock mineral nutrients during tropical forest succession.</title>
        <authorList>
            <person name="Epihov D.Z."/>
        </authorList>
    </citation>
    <scope>NUCLEOTIDE SEQUENCE [LARGE SCALE GENOMIC DNA]</scope>
    <source>
        <strain evidence="2">Pan2503</strain>
    </source>
</reference>
<dbReference type="InterPro" id="IPR024775">
    <property type="entry name" value="DinB-like"/>
</dbReference>
<dbReference type="Proteomes" id="UP000567293">
    <property type="component" value="Unassembled WGS sequence"/>
</dbReference>
<dbReference type="SUPFAM" id="SSF109854">
    <property type="entry name" value="DinB/YfiT-like putative metalloenzymes"/>
    <property type="match status" value="1"/>
</dbReference>
<gene>
    <name evidence="2" type="ORF">HRJ53_19490</name>
</gene>
<dbReference type="InterPro" id="IPR034660">
    <property type="entry name" value="DinB/YfiT-like"/>
</dbReference>
<dbReference type="Gene3D" id="1.20.120.450">
    <property type="entry name" value="dinb family like domain"/>
    <property type="match status" value="1"/>
</dbReference>
<dbReference type="AlphaFoldDB" id="A0A7V8NTJ6"/>
<evidence type="ECO:0000259" key="1">
    <source>
        <dbReference type="Pfam" id="PF12867"/>
    </source>
</evidence>
<name>A0A7V8NTJ6_9BACT</name>
<evidence type="ECO:0000313" key="2">
    <source>
        <dbReference type="EMBL" id="MBA0087173.1"/>
    </source>
</evidence>
<comment type="caution">
    <text evidence="2">The sequence shown here is derived from an EMBL/GenBank/DDBJ whole genome shotgun (WGS) entry which is preliminary data.</text>
</comment>
<dbReference type="Pfam" id="PF12867">
    <property type="entry name" value="DinB_2"/>
    <property type="match status" value="1"/>
</dbReference>
<accession>A0A7V8NTJ6</accession>
<feature type="domain" description="DinB-like" evidence="1">
    <location>
        <begin position="28"/>
        <end position="161"/>
    </location>
</feature>
<protein>
    <submittedName>
        <fullName evidence="2">DinB family protein</fullName>
    </submittedName>
</protein>
<proteinExistence type="predicted"/>
<sequence length="168" mass="19024">MNETPQQYTQRILGYVKGRQPLAVQAATAKKLERLIKGAPKAKLRKRPAPEKWSVSEIVAHLADGEIVGGFRLRFILGSPGSPIVAYDQDAWATSGHYDKRDARKSVALFRVLREANLALLKSLKPEQWKLRGMHSERGQESIEHIVRMFAGHDLNHLQQIEKILARK</sequence>
<keyword evidence="3" id="KW-1185">Reference proteome</keyword>
<evidence type="ECO:0000313" key="3">
    <source>
        <dbReference type="Proteomes" id="UP000567293"/>
    </source>
</evidence>
<dbReference type="EMBL" id="JACDQQ010001864">
    <property type="protein sequence ID" value="MBA0087173.1"/>
    <property type="molecule type" value="Genomic_DNA"/>
</dbReference>
<organism evidence="2 3">
    <name type="scientific">Candidatus Acidiferrum panamense</name>
    <dbReference type="NCBI Taxonomy" id="2741543"/>
    <lineage>
        <taxon>Bacteria</taxon>
        <taxon>Pseudomonadati</taxon>
        <taxon>Acidobacteriota</taxon>
        <taxon>Terriglobia</taxon>
        <taxon>Candidatus Acidiferrales</taxon>
        <taxon>Candidatus Acidiferrum</taxon>
    </lineage>
</organism>